<dbReference type="EC" id="2.6.1.42" evidence="7"/>
<organism evidence="16 17">
    <name type="scientific">Pseudorhizobium halotolerans</name>
    <dbReference type="NCBI Taxonomy" id="1233081"/>
    <lineage>
        <taxon>Bacteria</taxon>
        <taxon>Pseudomonadati</taxon>
        <taxon>Pseudomonadota</taxon>
        <taxon>Alphaproteobacteria</taxon>
        <taxon>Hyphomicrobiales</taxon>
        <taxon>Rhizobiaceae</taxon>
        <taxon>Rhizobium/Agrobacterium group</taxon>
        <taxon>Pseudorhizobium</taxon>
    </lineage>
</organism>
<keyword evidence="9 15" id="KW-0663">Pyridoxal phosphate</keyword>
<comment type="cofactor">
    <cofactor evidence="1 15">
        <name>pyridoxal 5'-phosphate</name>
        <dbReference type="ChEBI" id="CHEBI:597326"/>
    </cofactor>
</comment>
<dbReference type="NCBIfam" id="NF005731">
    <property type="entry name" value="PRK07546.1-5"/>
    <property type="match status" value="1"/>
</dbReference>
<comment type="similarity">
    <text evidence="6 14">Belongs to the class-IV pyridoxal-phosphate-dependent aminotransferase family.</text>
</comment>
<protein>
    <recommendedName>
        <fullName evidence="8">Probable branched-chain-amino-acid aminotransferase</fullName>
        <ecNumber evidence="7">2.6.1.42</ecNumber>
    </recommendedName>
</protein>
<evidence type="ECO:0000256" key="9">
    <source>
        <dbReference type="ARBA" id="ARBA00022898"/>
    </source>
</evidence>
<dbReference type="PANTHER" id="PTHR42743:SF11">
    <property type="entry name" value="AMINODEOXYCHORISMATE LYASE"/>
    <property type="match status" value="1"/>
</dbReference>
<dbReference type="InterPro" id="IPR018300">
    <property type="entry name" value="Aminotrans_IV_CS"/>
</dbReference>
<dbReference type="RefSeq" id="WP_142587161.1">
    <property type="nucleotide sequence ID" value="NZ_CABFWE030000005.1"/>
</dbReference>
<evidence type="ECO:0000256" key="2">
    <source>
        <dbReference type="ARBA" id="ARBA00003109"/>
    </source>
</evidence>
<reference evidence="16 17" key="1">
    <citation type="submission" date="2020-11" db="EMBL/GenBank/DDBJ databases">
        <authorList>
            <person name="Lassalle F."/>
        </authorList>
    </citation>
    <scope>NUCLEOTIDE SEQUENCE [LARGE SCALE GENOMIC DNA]</scope>
    <source>
        <strain evidence="16 17">AB21</strain>
    </source>
</reference>
<dbReference type="NCBIfam" id="NF005729">
    <property type="entry name" value="PRK07546.1-3"/>
    <property type="match status" value="1"/>
</dbReference>
<name>A0ABM8PHJ9_9HYPH</name>
<comment type="pathway">
    <text evidence="5">Amino-acid biosynthesis; L-leucine biosynthesis; L-leucine from 3-methyl-2-oxobutanoate: step 4/4.</text>
</comment>
<dbReference type="Pfam" id="PF01063">
    <property type="entry name" value="Aminotran_4"/>
    <property type="match status" value="1"/>
</dbReference>
<dbReference type="PROSITE" id="PS00770">
    <property type="entry name" value="AA_TRANSFER_CLASS_4"/>
    <property type="match status" value="1"/>
</dbReference>
<keyword evidence="10" id="KW-0100">Branched-chain amino acid biosynthesis</keyword>
<dbReference type="Gene3D" id="3.20.10.10">
    <property type="entry name" value="D-amino Acid Aminotransferase, subunit A, domain 2"/>
    <property type="match status" value="1"/>
</dbReference>
<comment type="catalytic activity">
    <reaction evidence="11">
        <text>L-valine + 2-oxoglutarate = 3-methyl-2-oxobutanoate + L-glutamate</text>
        <dbReference type="Rhea" id="RHEA:24813"/>
        <dbReference type="ChEBI" id="CHEBI:11851"/>
        <dbReference type="ChEBI" id="CHEBI:16810"/>
        <dbReference type="ChEBI" id="CHEBI:29985"/>
        <dbReference type="ChEBI" id="CHEBI:57762"/>
        <dbReference type="EC" id="2.6.1.42"/>
    </reaction>
</comment>
<evidence type="ECO:0000313" key="16">
    <source>
        <dbReference type="EMBL" id="CAD7030022.1"/>
    </source>
</evidence>
<evidence type="ECO:0000256" key="14">
    <source>
        <dbReference type="RuleBase" id="RU004106"/>
    </source>
</evidence>
<sequence>MSSQGAVRSRQSGDLSLIETLRWEPEQGFLRLDQHLRRLKRSADALGFLSPAEPETALKLAVSGDRPLRVRLTVTYRGRTEVTTAPFGPEPEDKVWRLRIAAQRLSSSDAFLRHKTTRRDLYETARAEFSRDEADEVLLLNERGEVCEGTITNLFVETDGGMLLTPALSSGLLPGILRAELIREGKARSEVLKPATLANRRLFVGNALRGLIPAELVEGS</sequence>
<comment type="caution">
    <text evidence="16">The sequence shown here is derived from an EMBL/GenBank/DDBJ whole genome shotgun (WGS) entry which is preliminary data.</text>
</comment>
<evidence type="ECO:0000256" key="13">
    <source>
        <dbReference type="ARBA" id="ARBA00049229"/>
    </source>
</evidence>
<comment type="catalytic activity">
    <reaction evidence="13">
        <text>L-leucine + 2-oxoglutarate = 4-methyl-2-oxopentanoate + L-glutamate</text>
        <dbReference type="Rhea" id="RHEA:18321"/>
        <dbReference type="ChEBI" id="CHEBI:16810"/>
        <dbReference type="ChEBI" id="CHEBI:17865"/>
        <dbReference type="ChEBI" id="CHEBI:29985"/>
        <dbReference type="ChEBI" id="CHEBI:57427"/>
        <dbReference type="EC" id="2.6.1.42"/>
    </reaction>
</comment>
<evidence type="ECO:0000256" key="12">
    <source>
        <dbReference type="ARBA" id="ARBA00048798"/>
    </source>
</evidence>
<dbReference type="InterPro" id="IPR043132">
    <property type="entry name" value="BCAT-like_C"/>
</dbReference>
<evidence type="ECO:0000256" key="8">
    <source>
        <dbReference type="ARBA" id="ARBA00014472"/>
    </source>
</evidence>
<dbReference type="Proteomes" id="UP000601041">
    <property type="component" value="Unassembled WGS sequence"/>
</dbReference>
<evidence type="ECO:0000256" key="4">
    <source>
        <dbReference type="ARBA" id="ARBA00004931"/>
    </source>
</evidence>
<evidence type="ECO:0000256" key="6">
    <source>
        <dbReference type="ARBA" id="ARBA00009320"/>
    </source>
</evidence>
<dbReference type="EMBL" id="CABFWE030000005">
    <property type="protein sequence ID" value="CAD7030022.1"/>
    <property type="molecule type" value="Genomic_DNA"/>
</dbReference>
<dbReference type="PANTHER" id="PTHR42743">
    <property type="entry name" value="AMINO-ACID AMINOTRANSFERASE"/>
    <property type="match status" value="1"/>
</dbReference>
<accession>A0ABM8PHJ9</accession>
<proteinExistence type="inferred from homology"/>
<evidence type="ECO:0000256" key="1">
    <source>
        <dbReference type="ARBA" id="ARBA00001933"/>
    </source>
</evidence>
<dbReference type="InterPro" id="IPR050571">
    <property type="entry name" value="Class-IV_PLP-Dep_Aminotrnsfr"/>
</dbReference>
<dbReference type="SUPFAM" id="SSF56752">
    <property type="entry name" value="D-aminoacid aminotransferase-like PLP-dependent enzymes"/>
    <property type="match status" value="1"/>
</dbReference>
<evidence type="ECO:0000256" key="11">
    <source>
        <dbReference type="ARBA" id="ARBA00048212"/>
    </source>
</evidence>
<comment type="catalytic activity">
    <reaction evidence="12">
        <text>L-isoleucine + 2-oxoglutarate = (S)-3-methyl-2-oxopentanoate + L-glutamate</text>
        <dbReference type="Rhea" id="RHEA:24801"/>
        <dbReference type="ChEBI" id="CHEBI:16810"/>
        <dbReference type="ChEBI" id="CHEBI:29985"/>
        <dbReference type="ChEBI" id="CHEBI:35146"/>
        <dbReference type="ChEBI" id="CHEBI:58045"/>
        <dbReference type="EC" id="2.6.1.42"/>
    </reaction>
</comment>
<evidence type="ECO:0000256" key="5">
    <source>
        <dbReference type="ARBA" id="ARBA00005072"/>
    </source>
</evidence>
<evidence type="ECO:0000256" key="7">
    <source>
        <dbReference type="ARBA" id="ARBA00013053"/>
    </source>
</evidence>
<dbReference type="InterPro" id="IPR043131">
    <property type="entry name" value="BCAT-like_N"/>
</dbReference>
<comment type="pathway">
    <text evidence="4">Amino-acid biosynthesis; L-valine biosynthesis; L-valine from pyruvate: step 4/4.</text>
</comment>
<evidence type="ECO:0000256" key="15">
    <source>
        <dbReference type="RuleBase" id="RU004516"/>
    </source>
</evidence>
<keyword evidence="17" id="KW-1185">Reference proteome</keyword>
<gene>
    <name evidence="16" type="ORF">RHAB21_01672</name>
</gene>
<evidence type="ECO:0000256" key="10">
    <source>
        <dbReference type="ARBA" id="ARBA00023304"/>
    </source>
</evidence>
<evidence type="ECO:0000313" key="17">
    <source>
        <dbReference type="Proteomes" id="UP000601041"/>
    </source>
</evidence>
<dbReference type="InterPro" id="IPR001544">
    <property type="entry name" value="Aminotrans_IV"/>
</dbReference>
<evidence type="ECO:0000256" key="3">
    <source>
        <dbReference type="ARBA" id="ARBA00004824"/>
    </source>
</evidence>
<comment type="pathway">
    <text evidence="3">Amino-acid biosynthesis; L-isoleucine biosynthesis; L-isoleucine from 2-oxobutanoate: step 4/4.</text>
</comment>
<keyword evidence="10" id="KW-0028">Amino-acid biosynthesis</keyword>
<dbReference type="InterPro" id="IPR036038">
    <property type="entry name" value="Aminotransferase-like"/>
</dbReference>
<dbReference type="Gene3D" id="3.30.470.10">
    <property type="match status" value="1"/>
</dbReference>
<comment type="function">
    <text evidence="2">Acts on leucine, isoleucine and valine.</text>
</comment>